<dbReference type="SUPFAM" id="SSF103657">
    <property type="entry name" value="BAR/IMD domain-like"/>
    <property type="match status" value="1"/>
</dbReference>
<feature type="domain" description="BAR" evidence="2">
    <location>
        <begin position="43"/>
        <end position="240"/>
    </location>
</feature>
<dbReference type="Pfam" id="PF03114">
    <property type="entry name" value="BAR"/>
    <property type="match status" value="1"/>
</dbReference>
<evidence type="ECO:0000259" key="2">
    <source>
        <dbReference type="Pfam" id="PF03114"/>
    </source>
</evidence>
<reference evidence="3" key="1">
    <citation type="journal article" date="2013" name="Genetics">
        <title>The draft genome and transcriptome of Panagrellus redivivus are shaped by the harsh demands of a free-living lifestyle.</title>
        <authorList>
            <person name="Srinivasan J."/>
            <person name="Dillman A.R."/>
            <person name="Macchietto M.G."/>
            <person name="Heikkinen L."/>
            <person name="Lakso M."/>
            <person name="Fracchia K.M."/>
            <person name="Antoshechkin I."/>
            <person name="Mortazavi A."/>
            <person name="Wong G."/>
            <person name="Sternberg P.W."/>
        </authorList>
    </citation>
    <scope>NUCLEOTIDE SEQUENCE [LARGE SCALE GENOMIC DNA]</scope>
    <source>
        <strain evidence="3">MT8872</strain>
    </source>
</reference>
<organism evidence="3 4">
    <name type="scientific">Panagrellus redivivus</name>
    <name type="common">Microworm</name>
    <dbReference type="NCBI Taxonomy" id="6233"/>
    <lineage>
        <taxon>Eukaryota</taxon>
        <taxon>Metazoa</taxon>
        <taxon>Ecdysozoa</taxon>
        <taxon>Nematoda</taxon>
        <taxon>Chromadorea</taxon>
        <taxon>Rhabditida</taxon>
        <taxon>Tylenchina</taxon>
        <taxon>Panagrolaimomorpha</taxon>
        <taxon>Panagrolaimoidea</taxon>
        <taxon>Panagrolaimidae</taxon>
        <taxon>Panagrellus</taxon>
    </lineage>
</organism>
<dbReference type="InterPro" id="IPR004148">
    <property type="entry name" value="BAR_dom"/>
</dbReference>
<protein>
    <submittedName>
        <fullName evidence="4">BAR domain-containing protein</fullName>
    </submittedName>
</protein>
<evidence type="ECO:0000313" key="4">
    <source>
        <dbReference type="WBParaSite" id="Pan_g8720.t1"/>
    </source>
</evidence>
<dbReference type="Proteomes" id="UP000492821">
    <property type="component" value="Unassembled WGS sequence"/>
</dbReference>
<dbReference type="WBParaSite" id="Pan_g8720.t1">
    <property type="protein sequence ID" value="Pan_g8720.t1"/>
    <property type="gene ID" value="Pan_g8720"/>
</dbReference>
<evidence type="ECO:0000313" key="3">
    <source>
        <dbReference type="Proteomes" id="UP000492821"/>
    </source>
</evidence>
<feature type="region of interest" description="Disordered" evidence="1">
    <location>
        <begin position="1"/>
        <end position="34"/>
    </location>
</feature>
<keyword evidence="3" id="KW-1185">Reference proteome</keyword>
<accession>A0A7E4WBT1</accession>
<name>A0A7E4WBT1_PANRE</name>
<evidence type="ECO:0000256" key="1">
    <source>
        <dbReference type="SAM" id="MobiDB-lite"/>
    </source>
</evidence>
<feature type="compositionally biased region" description="Basic and acidic residues" evidence="1">
    <location>
        <begin position="1"/>
        <end position="11"/>
    </location>
</feature>
<dbReference type="Gene3D" id="1.20.1270.60">
    <property type="entry name" value="Arfaptin homology (AH) domain/BAR domain"/>
    <property type="match status" value="1"/>
</dbReference>
<dbReference type="AlphaFoldDB" id="A0A7E4WBT1"/>
<sequence>MDSESGSERLRHTSPTTGTTTGTQTKDSLQVSEKRKKKRSNLFLRVGEHFGVVEQTHLAPEFKNEIAHYDKYYQLADLLVDGIEIVFQHNPRMLQNNCIECPVKQDPHEDAARAARNIMHVYSKEAVSVKLLGIISDCFKQLAMMIRESQMRGRRSIRKLRRFVSKDQERYVEEKNKMDLALDIMDSARHDLKQTKTKDEVEEKGHYYEQCVHEFDVQAAKVDEFCQTLHSAKKMHYREVIEAFDLLGKCHRSLVVCLDQHLALALQLVPPEFVQKPSSNKAKQSMGSFLKKK</sequence>
<reference evidence="4" key="2">
    <citation type="submission" date="2020-10" db="UniProtKB">
        <authorList>
            <consortium name="WormBaseParasite"/>
        </authorList>
    </citation>
    <scope>IDENTIFICATION</scope>
</reference>
<proteinExistence type="predicted"/>
<dbReference type="GO" id="GO:0005737">
    <property type="term" value="C:cytoplasm"/>
    <property type="evidence" value="ECO:0007669"/>
    <property type="project" value="InterPro"/>
</dbReference>
<feature type="compositionally biased region" description="Low complexity" evidence="1">
    <location>
        <begin position="16"/>
        <end position="25"/>
    </location>
</feature>
<dbReference type="InterPro" id="IPR027267">
    <property type="entry name" value="AH/BAR_dom_sf"/>
</dbReference>